<evidence type="ECO:0000313" key="1">
    <source>
        <dbReference type="EMBL" id="QQK08706.1"/>
    </source>
</evidence>
<organism evidence="1 2">
    <name type="scientific">Miniphocaeibacter halophilus</name>
    <dbReference type="NCBI Taxonomy" id="2931922"/>
    <lineage>
        <taxon>Bacteria</taxon>
        <taxon>Bacillati</taxon>
        <taxon>Bacillota</taxon>
        <taxon>Tissierellia</taxon>
        <taxon>Tissierellales</taxon>
        <taxon>Peptoniphilaceae</taxon>
        <taxon>Miniphocaeibacter</taxon>
    </lineage>
</organism>
<sequence length="742" mass="84477">MEIEGIIENIIYSNDDNGYKVMKLDTSDGEITAVGIVPNVVVGDSLKINGDFVYHNKYGEQISIESYEIITGTSILSIERYLSSRVLPHIGKKMAKRIVDRFGIDTLDILRHNPARLMEVEGIGKKKYQDIYDALEEELKVQDTIIFLQGLGIPMGQSQKIIKEYGDETISRIETNPYQLINDIWGIGFKTADDIALKNNIDEKSPFRIKAAFKYYLSSEANQNGNCYMPYEETIYRVSRLINIEQEYIEDLIMEMVLENTIISDEVEGKKILYDPYYYNSELKVAGLFSKILTNEEIKTNINCEKEIERLKNSEKIKFADEQIEAIKSSILENILVITGGPGTGKTTIINEIVNIYTLNGHKVILTAPTGRAAKRMEESTNHEAKTIHRLLGYMPVDSGRGMIFDHNEENPLDADIIIIDESSMIDLVLLENLLKGIQSETKIIFVGDIDQLPSVGAGNTLKDIINSKLVKTIRLHKIFRQSENSNIVVNAHRINSGEYPILNEKGKDFFFIPANNNTLTQKTLLSLVAKRLPEYYNIKNIEDIQVLTPMKKSEIGTTELNKKLQEVLNPKRPSTEEIVYGDKVFREYDKVMQIRNNYTKEFKTKTGQEGLGVFNGDFGIITEIDNYDNIIKVLFDNDRFVEYTVKELDELSLSYAITIHKSQGSEFPAVVIPLGPGPYMLMTRNLIYTAITRARKLVVLVGSLKYLQNMINNTHIAKRNSTLSYRINEYYNLYKGIIDVN</sequence>
<name>A0AC61MT27_9FIRM</name>
<evidence type="ECO:0000313" key="2">
    <source>
        <dbReference type="Proteomes" id="UP000595814"/>
    </source>
</evidence>
<keyword evidence="2" id="KW-1185">Reference proteome</keyword>
<dbReference type="EMBL" id="CP066744">
    <property type="protein sequence ID" value="QQK08706.1"/>
    <property type="molecule type" value="Genomic_DNA"/>
</dbReference>
<dbReference type="Proteomes" id="UP000595814">
    <property type="component" value="Chromosome"/>
</dbReference>
<protein>
    <submittedName>
        <fullName evidence="1">ATP-dependent RecD-like DNA helicase</fullName>
    </submittedName>
</protein>
<gene>
    <name evidence="1" type="ORF">JFY71_03970</name>
</gene>
<reference evidence="1 2" key="1">
    <citation type="journal article" date="2022" name="Int. J. Syst. Evol. Microbiol.">
        <title>Miniphocaeibacter halophilus sp. nov., an ammonium-tolerant acetate-producing bacterium isolated from a biogas system.</title>
        <authorList>
            <person name="Schnurer A."/>
            <person name="Singh A."/>
            <person name="Bi S."/>
            <person name="Qiao W."/>
            <person name="Westerholm M."/>
        </authorList>
    </citation>
    <scope>NUCLEOTIDE SEQUENCE [LARGE SCALE GENOMIC DNA]</scope>
    <source>
        <strain evidence="1 2">AMB_01</strain>
    </source>
</reference>
<proteinExistence type="predicted"/>
<accession>A0AC61MT27</accession>